<dbReference type="PRINTS" id="PR00032">
    <property type="entry name" value="HTHARAC"/>
</dbReference>
<dbReference type="EMBL" id="JAVRFD010000024">
    <property type="protein sequence ID" value="MDT0548093.1"/>
    <property type="molecule type" value="Genomic_DNA"/>
</dbReference>
<keyword evidence="1" id="KW-0805">Transcription regulation</keyword>
<organism evidence="5 6">
    <name type="scientific">Streptomyces lonegramiae</name>
    <dbReference type="NCBI Taxonomy" id="3075524"/>
    <lineage>
        <taxon>Bacteria</taxon>
        <taxon>Bacillati</taxon>
        <taxon>Actinomycetota</taxon>
        <taxon>Actinomycetes</taxon>
        <taxon>Kitasatosporales</taxon>
        <taxon>Streptomycetaceae</taxon>
        <taxon>Streptomyces</taxon>
    </lineage>
</organism>
<dbReference type="PANTHER" id="PTHR46796">
    <property type="entry name" value="HTH-TYPE TRANSCRIPTIONAL ACTIVATOR RHAS-RELATED"/>
    <property type="match status" value="1"/>
</dbReference>
<dbReference type="PANTHER" id="PTHR46796:SF6">
    <property type="entry name" value="ARAC SUBFAMILY"/>
    <property type="match status" value="1"/>
</dbReference>
<dbReference type="InterPro" id="IPR020449">
    <property type="entry name" value="Tscrpt_reg_AraC-type_HTH"/>
</dbReference>
<comment type="caution">
    <text evidence="5">The sequence shown here is derived from an EMBL/GenBank/DDBJ whole genome shotgun (WGS) entry which is preliminary data.</text>
</comment>
<dbReference type="RefSeq" id="WP_311728654.1">
    <property type="nucleotide sequence ID" value="NZ_JAVRFD010000024.1"/>
</dbReference>
<dbReference type="InterPro" id="IPR009057">
    <property type="entry name" value="Homeodomain-like_sf"/>
</dbReference>
<protein>
    <submittedName>
        <fullName evidence="5">Helix-turn-helix domain-containing protein</fullName>
    </submittedName>
</protein>
<proteinExistence type="predicted"/>
<name>A0ABU2XQ83_9ACTN</name>
<dbReference type="Gene3D" id="1.10.10.60">
    <property type="entry name" value="Homeodomain-like"/>
    <property type="match status" value="1"/>
</dbReference>
<dbReference type="Proteomes" id="UP001180754">
    <property type="component" value="Unassembled WGS sequence"/>
</dbReference>
<evidence type="ECO:0000256" key="1">
    <source>
        <dbReference type="ARBA" id="ARBA00023015"/>
    </source>
</evidence>
<evidence type="ECO:0000313" key="6">
    <source>
        <dbReference type="Proteomes" id="UP001180754"/>
    </source>
</evidence>
<feature type="domain" description="HTH araC/xylS-type" evidence="4">
    <location>
        <begin position="215"/>
        <end position="316"/>
    </location>
</feature>
<dbReference type="InterPro" id="IPR035418">
    <property type="entry name" value="AraC-bd_2"/>
</dbReference>
<gene>
    <name evidence="5" type="ORF">RND15_36185</name>
</gene>
<evidence type="ECO:0000256" key="3">
    <source>
        <dbReference type="ARBA" id="ARBA00023163"/>
    </source>
</evidence>
<dbReference type="Pfam" id="PF12833">
    <property type="entry name" value="HTH_18"/>
    <property type="match status" value="1"/>
</dbReference>
<dbReference type="InterPro" id="IPR050204">
    <property type="entry name" value="AraC_XylS_family_regulators"/>
</dbReference>
<dbReference type="SUPFAM" id="SSF46689">
    <property type="entry name" value="Homeodomain-like"/>
    <property type="match status" value="1"/>
</dbReference>
<keyword evidence="2" id="KW-0238">DNA-binding</keyword>
<dbReference type="PROSITE" id="PS01124">
    <property type="entry name" value="HTH_ARAC_FAMILY_2"/>
    <property type="match status" value="1"/>
</dbReference>
<evidence type="ECO:0000313" key="5">
    <source>
        <dbReference type="EMBL" id="MDT0548093.1"/>
    </source>
</evidence>
<sequence length="330" mass="36734">MIETVFDSERLPVGERFASWYEMTRHALISTRVRSEDAADFRASARVIGTNTFQVSTEVVRSPLRADRTAKHIRQSDPEQYLLGVIRTGTHGFSQRGREATVGVGDLVLFDSSQPFRACYEGGAHQMFFLPKAVLPLPATEVAMLLATPLSGRDGIGGILSQCLREILREPAPYRAAEIIRLFDIALELLTTLLAHELHALRTLPPESHRQALLARVHTFIHQNLGDPDLSPQTVAEAHHVSLRHLQQLLATADTTPASMIRRKRLEQCRRALMDPRQSRRAIHAIAARWGFTDAAHFSRLFRATYGASPSEFRVAHESLVGGTTGGPRE</sequence>
<dbReference type="SMART" id="SM00342">
    <property type="entry name" value="HTH_ARAC"/>
    <property type="match status" value="1"/>
</dbReference>
<dbReference type="InterPro" id="IPR018060">
    <property type="entry name" value="HTH_AraC"/>
</dbReference>
<evidence type="ECO:0000259" key="4">
    <source>
        <dbReference type="PROSITE" id="PS01124"/>
    </source>
</evidence>
<accession>A0ABU2XQ83</accession>
<keyword evidence="6" id="KW-1185">Reference proteome</keyword>
<keyword evidence="3" id="KW-0804">Transcription</keyword>
<reference evidence="5" key="1">
    <citation type="submission" date="2024-05" db="EMBL/GenBank/DDBJ databases">
        <title>30 novel species of actinomycetes from the DSMZ collection.</title>
        <authorList>
            <person name="Nouioui I."/>
        </authorList>
    </citation>
    <scope>NUCLEOTIDE SEQUENCE</scope>
    <source>
        <strain evidence="5">DSM 41529</strain>
    </source>
</reference>
<dbReference type="Pfam" id="PF14525">
    <property type="entry name" value="AraC_binding_2"/>
    <property type="match status" value="1"/>
</dbReference>
<evidence type="ECO:0000256" key="2">
    <source>
        <dbReference type="ARBA" id="ARBA00023125"/>
    </source>
</evidence>